<protein>
    <submittedName>
        <fullName evidence="2">Uncharacterized protein</fullName>
    </submittedName>
</protein>
<sequence>MKNLNLGHILIACSILAGFIIHALIEKIETPNATDTLNGAIIFKDGSKTSQIGAGSTIEFYDGYIKASLFPEGTKNEAADIYPLDLIRKIPLKN</sequence>
<proteinExistence type="predicted"/>
<keyword evidence="3" id="KW-1185">Reference proteome</keyword>
<feature type="transmembrane region" description="Helical" evidence="1">
    <location>
        <begin position="6"/>
        <end position="25"/>
    </location>
</feature>
<evidence type="ECO:0000313" key="3">
    <source>
        <dbReference type="Proteomes" id="UP000247099"/>
    </source>
</evidence>
<organism evidence="2 3">
    <name type="scientific">Coraliomargarita sinensis</name>
    <dbReference type="NCBI Taxonomy" id="2174842"/>
    <lineage>
        <taxon>Bacteria</taxon>
        <taxon>Pseudomonadati</taxon>
        <taxon>Verrucomicrobiota</taxon>
        <taxon>Opitutia</taxon>
        <taxon>Puniceicoccales</taxon>
        <taxon>Coraliomargaritaceae</taxon>
        <taxon>Coraliomargarita</taxon>
    </lineage>
</organism>
<dbReference type="EMBL" id="QHJQ01000025">
    <property type="protein sequence ID" value="PXA02826.1"/>
    <property type="molecule type" value="Genomic_DNA"/>
</dbReference>
<dbReference type="AlphaFoldDB" id="A0A317ZCH6"/>
<comment type="caution">
    <text evidence="2">The sequence shown here is derived from an EMBL/GenBank/DDBJ whole genome shotgun (WGS) entry which is preliminary data.</text>
</comment>
<dbReference type="InParanoid" id="A0A317ZCH6"/>
<name>A0A317ZCH6_9BACT</name>
<dbReference type="Proteomes" id="UP000247099">
    <property type="component" value="Unassembled WGS sequence"/>
</dbReference>
<keyword evidence="1" id="KW-0812">Transmembrane</keyword>
<keyword evidence="1" id="KW-1133">Transmembrane helix</keyword>
<gene>
    <name evidence="2" type="ORF">DDZ13_15120</name>
</gene>
<accession>A0A317ZCH6</accession>
<dbReference type="RefSeq" id="WP_110132299.1">
    <property type="nucleotide sequence ID" value="NZ_QHJQ01000025.1"/>
</dbReference>
<keyword evidence="1" id="KW-0472">Membrane</keyword>
<evidence type="ECO:0000313" key="2">
    <source>
        <dbReference type="EMBL" id="PXA02826.1"/>
    </source>
</evidence>
<evidence type="ECO:0000256" key="1">
    <source>
        <dbReference type="SAM" id="Phobius"/>
    </source>
</evidence>
<reference evidence="2 3" key="1">
    <citation type="submission" date="2018-05" db="EMBL/GenBank/DDBJ databases">
        <title>Coraliomargarita sinensis sp. nov., isolated from a marine solar saltern.</title>
        <authorList>
            <person name="Zhou L.Y."/>
        </authorList>
    </citation>
    <scope>NUCLEOTIDE SEQUENCE [LARGE SCALE GENOMIC DNA]</scope>
    <source>
        <strain evidence="2 3">WN38</strain>
    </source>
</reference>